<comment type="caution">
    <text evidence="1">The sequence shown here is derived from an EMBL/GenBank/DDBJ whole genome shotgun (WGS) entry which is preliminary data.</text>
</comment>
<sequence length="110" mass="12112">MAHMSPTATWDKNTGMPLMWSRPVPVDMACWVLYNNFANMDINGGGQNGKQPNGAFKEGTVQPYGQMNAASMHQESYMNATMALEQGDVHKVNMQGDQSGMLILSNWLVS</sequence>
<dbReference type="EMBL" id="JABXBU010002231">
    <property type="protein sequence ID" value="KAF8764186.1"/>
    <property type="molecule type" value="Genomic_DNA"/>
</dbReference>
<evidence type="ECO:0000313" key="2">
    <source>
        <dbReference type="Proteomes" id="UP000807504"/>
    </source>
</evidence>
<organism evidence="1 2">
    <name type="scientific">Argiope bruennichi</name>
    <name type="common">Wasp spider</name>
    <name type="synonym">Aranea bruennichi</name>
    <dbReference type="NCBI Taxonomy" id="94029"/>
    <lineage>
        <taxon>Eukaryota</taxon>
        <taxon>Metazoa</taxon>
        <taxon>Ecdysozoa</taxon>
        <taxon>Arthropoda</taxon>
        <taxon>Chelicerata</taxon>
        <taxon>Arachnida</taxon>
        <taxon>Araneae</taxon>
        <taxon>Araneomorphae</taxon>
        <taxon>Entelegynae</taxon>
        <taxon>Araneoidea</taxon>
        <taxon>Araneidae</taxon>
        <taxon>Argiope</taxon>
    </lineage>
</organism>
<name>A0A8T0E1E5_ARGBR</name>
<evidence type="ECO:0000313" key="1">
    <source>
        <dbReference type="EMBL" id="KAF8764186.1"/>
    </source>
</evidence>
<protein>
    <submittedName>
        <fullName evidence="1">Uncharacterized protein</fullName>
    </submittedName>
</protein>
<accession>A0A8T0E1E5</accession>
<gene>
    <name evidence="1" type="ORF">HNY73_022288</name>
</gene>
<dbReference type="Proteomes" id="UP000807504">
    <property type="component" value="Unassembled WGS sequence"/>
</dbReference>
<reference evidence="1" key="2">
    <citation type="submission" date="2020-06" db="EMBL/GenBank/DDBJ databases">
        <authorList>
            <person name="Sheffer M."/>
        </authorList>
    </citation>
    <scope>NUCLEOTIDE SEQUENCE</scope>
</reference>
<dbReference type="AlphaFoldDB" id="A0A8T0E1E5"/>
<keyword evidence="2" id="KW-1185">Reference proteome</keyword>
<proteinExistence type="predicted"/>
<reference evidence="1" key="1">
    <citation type="journal article" date="2020" name="bioRxiv">
        <title>Chromosome-level reference genome of the European wasp spider Argiope bruennichi: a resource for studies on range expansion and evolutionary adaptation.</title>
        <authorList>
            <person name="Sheffer M.M."/>
            <person name="Hoppe A."/>
            <person name="Krehenwinkel H."/>
            <person name="Uhl G."/>
            <person name="Kuss A.W."/>
            <person name="Jensen L."/>
            <person name="Jensen C."/>
            <person name="Gillespie R.G."/>
            <person name="Hoff K.J."/>
            <person name="Prost S."/>
        </authorList>
    </citation>
    <scope>NUCLEOTIDE SEQUENCE</scope>
</reference>